<evidence type="ECO:0000313" key="4">
    <source>
        <dbReference type="Proteomes" id="UP000252519"/>
    </source>
</evidence>
<gene>
    <name evidence="3" type="ORF">ANCCAN_02264</name>
</gene>
<dbReference type="OrthoDB" id="5866690at2759"/>
<dbReference type="SUPFAM" id="SSF53474">
    <property type="entry name" value="alpha/beta-Hydrolases"/>
    <property type="match status" value="1"/>
</dbReference>
<organism evidence="3 4">
    <name type="scientific">Ancylostoma caninum</name>
    <name type="common">Dog hookworm</name>
    <dbReference type="NCBI Taxonomy" id="29170"/>
    <lineage>
        <taxon>Eukaryota</taxon>
        <taxon>Metazoa</taxon>
        <taxon>Ecdysozoa</taxon>
        <taxon>Nematoda</taxon>
        <taxon>Chromadorea</taxon>
        <taxon>Rhabditida</taxon>
        <taxon>Rhabditina</taxon>
        <taxon>Rhabditomorpha</taxon>
        <taxon>Strongyloidea</taxon>
        <taxon>Ancylostomatidae</taxon>
        <taxon>Ancylostomatinae</taxon>
        <taxon>Ancylostoma</taxon>
    </lineage>
</organism>
<keyword evidence="1" id="KW-0732">Signal</keyword>
<protein>
    <submittedName>
        <fullName evidence="3">Triacylglycerol lipase</fullName>
    </submittedName>
</protein>
<feature type="domain" description="Fungal lipase-type" evidence="2">
    <location>
        <begin position="121"/>
        <end position="243"/>
    </location>
</feature>
<comment type="caution">
    <text evidence="3">The sequence shown here is derived from an EMBL/GenBank/DDBJ whole genome shotgun (WGS) entry which is preliminary data.</text>
</comment>
<dbReference type="Pfam" id="PF01764">
    <property type="entry name" value="Lipase_3"/>
    <property type="match status" value="1"/>
</dbReference>
<dbReference type="CDD" id="cd00519">
    <property type="entry name" value="Lipase_3"/>
    <property type="match status" value="1"/>
</dbReference>
<evidence type="ECO:0000313" key="3">
    <source>
        <dbReference type="EMBL" id="RCN51597.1"/>
    </source>
</evidence>
<dbReference type="GO" id="GO:0006629">
    <property type="term" value="P:lipid metabolic process"/>
    <property type="evidence" value="ECO:0007669"/>
    <property type="project" value="InterPro"/>
</dbReference>
<dbReference type="Proteomes" id="UP000252519">
    <property type="component" value="Unassembled WGS sequence"/>
</dbReference>
<reference evidence="3 4" key="1">
    <citation type="submission" date="2014-10" db="EMBL/GenBank/DDBJ databases">
        <title>Draft genome of the hookworm Ancylostoma caninum.</title>
        <authorList>
            <person name="Mitreva M."/>
        </authorList>
    </citation>
    <scope>NUCLEOTIDE SEQUENCE [LARGE SCALE GENOMIC DNA]</scope>
    <source>
        <strain evidence="3 4">Baltimore</strain>
    </source>
</reference>
<feature type="signal peptide" evidence="1">
    <location>
        <begin position="1"/>
        <end position="16"/>
    </location>
</feature>
<dbReference type="PANTHER" id="PTHR45908:SF15">
    <property type="entry name" value="FUNGAL LIPASE-LIKE DOMAIN-CONTAINING PROTEIN"/>
    <property type="match status" value="1"/>
</dbReference>
<keyword evidence="4" id="KW-1185">Reference proteome</keyword>
<dbReference type="InterPro" id="IPR029058">
    <property type="entry name" value="AB_hydrolase_fold"/>
</dbReference>
<dbReference type="PANTHER" id="PTHR45908">
    <property type="entry name" value="PROTEIN CBG11750-RELATED"/>
    <property type="match status" value="1"/>
</dbReference>
<evidence type="ECO:0000256" key="1">
    <source>
        <dbReference type="SAM" id="SignalP"/>
    </source>
</evidence>
<dbReference type="EMBL" id="JOJR01000012">
    <property type="protein sequence ID" value="RCN51597.1"/>
    <property type="molecule type" value="Genomic_DNA"/>
</dbReference>
<evidence type="ECO:0000259" key="2">
    <source>
        <dbReference type="Pfam" id="PF01764"/>
    </source>
</evidence>
<sequence>MVVLTVLLFTLAYGSGDTKELSERKKFLFSDDAFIRRITSRSNVEENADEKFDFTNYSDIFAKKVMFPISAAAYSSEPSKCLRATLGFEKGIHQFSYQWRKGQWKSSGYVAQLHKYHAIALGFRGTDSIHQFVQLVIDSFKKPWSKWEYGGQVSYYFNKAFHEVWSGLEGHLYNYVNEHPDWDIWISGHSVGGALATLAAAFLVQSKYIEDPKKVKLVTFGQPMVGDKQFADNFDKMVRFFLLHLCIYDVWPLCMYSVYACV</sequence>
<dbReference type="AlphaFoldDB" id="A0A368H8F7"/>
<dbReference type="InterPro" id="IPR002921">
    <property type="entry name" value="Fungal_lipase-type"/>
</dbReference>
<accession>A0A368H8F7</accession>
<feature type="chain" id="PRO_5016630060" evidence="1">
    <location>
        <begin position="17"/>
        <end position="262"/>
    </location>
</feature>
<name>A0A368H8F7_ANCCA</name>
<proteinExistence type="predicted"/>
<dbReference type="Gene3D" id="3.40.50.1820">
    <property type="entry name" value="alpha/beta hydrolase"/>
    <property type="match status" value="1"/>
</dbReference>